<protein>
    <submittedName>
        <fullName evidence="2">DUF456 domain-containing protein</fullName>
    </submittedName>
</protein>
<feature type="transmembrane region" description="Helical" evidence="1">
    <location>
        <begin position="137"/>
        <end position="162"/>
    </location>
</feature>
<evidence type="ECO:0000313" key="3">
    <source>
        <dbReference type="Proteomes" id="UP001183202"/>
    </source>
</evidence>
<dbReference type="InterPro" id="IPR007403">
    <property type="entry name" value="DUF456"/>
</dbReference>
<gene>
    <name evidence="2" type="ORF">RM445_15960</name>
</gene>
<feature type="transmembrane region" description="Helical" evidence="1">
    <location>
        <begin position="49"/>
        <end position="72"/>
    </location>
</feature>
<feature type="transmembrane region" description="Helical" evidence="1">
    <location>
        <begin position="7"/>
        <end position="29"/>
    </location>
</feature>
<comment type="caution">
    <text evidence="2">The sequence shown here is derived from an EMBL/GenBank/DDBJ whole genome shotgun (WGS) entry which is preliminary data.</text>
</comment>
<keyword evidence="1" id="KW-1133">Transmembrane helix</keyword>
<name>A0ABU2NBD1_9PSEU</name>
<dbReference type="EMBL" id="JAVREJ010000010">
    <property type="protein sequence ID" value="MDT0351025.1"/>
    <property type="molecule type" value="Genomic_DNA"/>
</dbReference>
<accession>A0ABU2NBD1</accession>
<keyword evidence="1" id="KW-0812">Transmembrane</keyword>
<feature type="transmembrane region" description="Helical" evidence="1">
    <location>
        <begin position="92"/>
        <end position="117"/>
    </location>
</feature>
<dbReference type="RefSeq" id="WP_311557132.1">
    <property type="nucleotide sequence ID" value="NZ_JAVREJ010000010.1"/>
</dbReference>
<proteinExistence type="predicted"/>
<sequence length="163" mass="16471">MPLTGSVAVTLVAALLVVVGLAGILVPVLPGPVLILAGIAVWAVPRNDVVGWTVLGIAVALVAIGAVLKYLLPGRKMRDAGVPGRTLVLGGVLGIVGFFVVPVVGLLLGFVLGVYLAELGRVGRARAWPSARHALTAVGWSILIELAAGLLATAVWIGALVLA</sequence>
<evidence type="ECO:0000313" key="2">
    <source>
        <dbReference type="EMBL" id="MDT0351025.1"/>
    </source>
</evidence>
<reference evidence="3" key="1">
    <citation type="submission" date="2023-07" db="EMBL/GenBank/DDBJ databases">
        <title>30 novel species of actinomycetes from the DSMZ collection.</title>
        <authorList>
            <person name="Nouioui I."/>
        </authorList>
    </citation>
    <scope>NUCLEOTIDE SEQUENCE [LARGE SCALE GENOMIC DNA]</scope>
    <source>
        <strain evidence="3">DSM 45834</strain>
    </source>
</reference>
<dbReference type="Proteomes" id="UP001183202">
    <property type="component" value="Unassembled WGS sequence"/>
</dbReference>
<dbReference type="Pfam" id="PF04306">
    <property type="entry name" value="DUF456"/>
    <property type="match status" value="1"/>
</dbReference>
<evidence type="ECO:0000256" key="1">
    <source>
        <dbReference type="SAM" id="Phobius"/>
    </source>
</evidence>
<keyword evidence="3" id="KW-1185">Reference proteome</keyword>
<organism evidence="2 3">
    <name type="scientific">Pseudonocardia charpentierae</name>
    <dbReference type="NCBI Taxonomy" id="3075545"/>
    <lineage>
        <taxon>Bacteria</taxon>
        <taxon>Bacillati</taxon>
        <taxon>Actinomycetota</taxon>
        <taxon>Actinomycetes</taxon>
        <taxon>Pseudonocardiales</taxon>
        <taxon>Pseudonocardiaceae</taxon>
        <taxon>Pseudonocardia</taxon>
    </lineage>
</organism>
<keyword evidence="1" id="KW-0472">Membrane</keyword>